<dbReference type="AlphaFoldDB" id="A0A8J1US35"/>
<sequence>MSVMLSACRKKDAPKKKKKKTKPAPNPELSAYTRTGEDQVYKTWNWTLDSRPCSLTLKKDSMELWCNNHPMETTINFADEDDGTDMDFAIFDHKCRIKVTRQGVQLTSPLFYVLTVDGYQIDDRA</sequence>
<dbReference type="InterPro" id="IPR038513">
    <property type="entry name" value="FAIM1_dom_sf"/>
</dbReference>
<dbReference type="PANTHER" id="PTHR13088">
    <property type="entry name" value="FAS APOPTOTIC INHIBITORY MOLECULE FAIM"/>
    <property type="match status" value="1"/>
</dbReference>
<accession>A0A8J1US35</accession>
<dbReference type="Gene3D" id="2.40.128.180">
    <property type="match status" value="1"/>
</dbReference>
<feature type="region of interest" description="Disordered" evidence="1">
    <location>
        <begin position="1"/>
        <end position="32"/>
    </location>
</feature>
<dbReference type="InterPro" id="IPR010695">
    <property type="entry name" value="FAIM1"/>
</dbReference>
<dbReference type="PANTHER" id="PTHR13088:SF3">
    <property type="entry name" value="FAS APOPTOTIC INHIBITORY MOLECULE 1"/>
    <property type="match status" value="1"/>
</dbReference>
<evidence type="ECO:0000256" key="1">
    <source>
        <dbReference type="SAM" id="MobiDB-lite"/>
    </source>
</evidence>
<feature type="compositionally biased region" description="Basic residues" evidence="1">
    <location>
        <begin position="12"/>
        <end position="22"/>
    </location>
</feature>
<dbReference type="EMBL" id="CAIIXF020000004">
    <property type="protein sequence ID" value="CAH1782028.1"/>
    <property type="molecule type" value="Genomic_DNA"/>
</dbReference>
<dbReference type="Pfam" id="PF06905">
    <property type="entry name" value="FAIM1"/>
    <property type="match status" value="1"/>
</dbReference>
<proteinExistence type="predicted"/>
<evidence type="ECO:0000313" key="2">
    <source>
        <dbReference type="EMBL" id="CAH1782028.1"/>
    </source>
</evidence>
<gene>
    <name evidence="2" type="ORF">OFUS_LOCUS8516</name>
</gene>
<dbReference type="GO" id="GO:1902042">
    <property type="term" value="P:negative regulation of extrinsic apoptotic signaling pathway via death domain receptors"/>
    <property type="evidence" value="ECO:0007669"/>
    <property type="project" value="TreeGrafter"/>
</dbReference>
<evidence type="ECO:0000313" key="3">
    <source>
        <dbReference type="Proteomes" id="UP000749559"/>
    </source>
</evidence>
<reference evidence="2" key="1">
    <citation type="submission" date="2022-03" db="EMBL/GenBank/DDBJ databases">
        <authorList>
            <person name="Martin C."/>
        </authorList>
    </citation>
    <scope>NUCLEOTIDE SEQUENCE</scope>
</reference>
<dbReference type="Proteomes" id="UP000749559">
    <property type="component" value="Unassembled WGS sequence"/>
</dbReference>
<keyword evidence="3" id="KW-1185">Reference proteome</keyword>
<organism evidence="2 3">
    <name type="scientific">Owenia fusiformis</name>
    <name type="common">Polychaete worm</name>
    <dbReference type="NCBI Taxonomy" id="6347"/>
    <lineage>
        <taxon>Eukaryota</taxon>
        <taxon>Metazoa</taxon>
        <taxon>Spiralia</taxon>
        <taxon>Lophotrochozoa</taxon>
        <taxon>Annelida</taxon>
        <taxon>Polychaeta</taxon>
        <taxon>Sedentaria</taxon>
        <taxon>Canalipalpata</taxon>
        <taxon>Sabellida</taxon>
        <taxon>Oweniida</taxon>
        <taxon>Oweniidae</taxon>
        <taxon>Owenia</taxon>
    </lineage>
</organism>
<protein>
    <submittedName>
        <fullName evidence="2">Uncharacterized protein</fullName>
    </submittedName>
</protein>
<name>A0A8J1US35_OWEFU</name>
<comment type="caution">
    <text evidence="2">The sequence shown here is derived from an EMBL/GenBank/DDBJ whole genome shotgun (WGS) entry which is preliminary data.</text>
</comment>